<feature type="zinc finger region" description="C3H1-type" evidence="1">
    <location>
        <begin position="349"/>
        <end position="375"/>
    </location>
</feature>
<accession>S8C6K6</accession>
<evidence type="ECO:0008006" key="7">
    <source>
        <dbReference type="Google" id="ProtNLM"/>
    </source>
</evidence>
<evidence type="ECO:0000313" key="5">
    <source>
        <dbReference type="EMBL" id="EPS62410.1"/>
    </source>
</evidence>
<dbReference type="PANTHER" id="PTHR35323">
    <property type="entry name" value="SAP DOMAIN-CONTAINING PROTEIN"/>
    <property type="match status" value="1"/>
</dbReference>
<feature type="compositionally biased region" description="Acidic residues" evidence="2">
    <location>
        <begin position="54"/>
        <end position="70"/>
    </location>
</feature>
<feature type="compositionally biased region" description="Basic and acidic residues" evidence="2">
    <location>
        <begin position="273"/>
        <end position="284"/>
    </location>
</feature>
<feature type="domain" description="SAP" evidence="4">
    <location>
        <begin position="85"/>
        <end position="119"/>
    </location>
</feature>
<protein>
    <recommendedName>
        <fullName evidence="7">C3H1-type domain-containing protein</fullName>
    </recommendedName>
</protein>
<keyword evidence="6" id="KW-1185">Reference proteome</keyword>
<sequence>MAISPGDAEFETDSEYSDGMTDDPTLYALEETCLRVSELSVRRDKKSSIAQMSENDDEESDAEELDEEDQNTFERVQRIIQVGEIERLKLEECKLYLRKHGLRLSGRKEMLIQRIKEHINIINVGGDKIYPISSFVINCKGDACTGDVVMFQQDVYEAFNVAYRGASAPSCGRRVTAGRIVKDSYGSEKQQHTFTIEVLWSKGEKALDPLRLLLIKGRNLYRLKTMRQRWKNEEERKKILEEKHARGDAARTLREARLKRMEMLKPEKKKKQLTRDRGATKGEHDDVEAAVEKKQRAVLRMEVLRQRQPLPTQQRDDSRREQLFPTHQEQQPYRIYGGERWSYGRQKPPLVRMKCRHHAQGRCIFGDRCHFIHEY</sequence>
<proteinExistence type="predicted"/>
<comment type="caution">
    <text evidence="5">The sequence shown here is derived from an EMBL/GenBank/DDBJ whole genome shotgun (WGS) entry which is preliminary data.</text>
</comment>
<feature type="region of interest" description="Disordered" evidence="2">
    <location>
        <begin position="307"/>
        <end position="331"/>
    </location>
</feature>
<evidence type="ECO:0000259" key="4">
    <source>
        <dbReference type="PROSITE" id="PS50800"/>
    </source>
</evidence>
<dbReference type="SMART" id="SM00513">
    <property type="entry name" value="SAP"/>
    <property type="match status" value="1"/>
</dbReference>
<dbReference type="Proteomes" id="UP000015453">
    <property type="component" value="Unassembled WGS sequence"/>
</dbReference>
<gene>
    <name evidence="5" type="ORF">M569_12381</name>
</gene>
<organism evidence="5 6">
    <name type="scientific">Genlisea aurea</name>
    <dbReference type="NCBI Taxonomy" id="192259"/>
    <lineage>
        <taxon>Eukaryota</taxon>
        <taxon>Viridiplantae</taxon>
        <taxon>Streptophyta</taxon>
        <taxon>Embryophyta</taxon>
        <taxon>Tracheophyta</taxon>
        <taxon>Spermatophyta</taxon>
        <taxon>Magnoliopsida</taxon>
        <taxon>eudicotyledons</taxon>
        <taxon>Gunneridae</taxon>
        <taxon>Pentapetalae</taxon>
        <taxon>asterids</taxon>
        <taxon>lamiids</taxon>
        <taxon>Lamiales</taxon>
        <taxon>Lentibulariaceae</taxon>
        <taxon>Genlisea</taxon>
    </lineage>
</organism>
<dbReference type="PROSITE" id="PS50800">
    <property type="entry name" value="SAP"/>
    <property type="match status" value="1"/>
</dbReference>
<dbReference type="OrthoDB" id="690722at2759"/>
<feature type="region of interest" description="Disordered" evidence="2">
    <location>
        <begin position="1"/>
        <end position="23"/>
    </location>
</feature>
<evidence type="ECO:0000259" key="3">
    <source>
        <dbReference type="PROSITE" id="PS50103"/>
    </source>
</evidence>
<dbReference type="Pfam" id="PF24766">
    <property type="entry name" value="DUF7699"/>
    <property type="match status" value="1"/>
</dbReference>
<feature type="domain" description="C3H1-type" evidence="3">
    <location>
        <begin position="349"/>
        <end position="375"/>
    </location>
</feature>
<dbReference type="InterPro" id="IPR036361">
    <property type="entry name" value="SAP_dom_sf"/>
</dbReference>
<feature type="region of interest" description="Disordered" evidence="2">
    <location>
        <begin position="264"/>
        <end position="289"/>
    </location>
</feature>
<evidence type="ECO:0000256" key="1">
    <source>
        <dbReference type="PROSITE-ProRule" id="PRU00723"/>
    </source>
</evidence>
<dbReference type="Pfam" id="PF02037">
    <property type="entry name" value="SAP"/>
    <property type="match status" value="1"/>
</dbReference>
<dbReference type="AlphaFoldDB" id="S8C6K6"/>
<feature type="region of interest" description="Disordered" evidence="2">
    <location>
        <begin position="42"/>
        <end position="70"/>
    </location>
</feature>
<evidence type="ECO:0000313" key="6">
    <source>
        <dbReference type="Proteomes" id="UP000015453"/>
    </source>
</evidence>
<keyword evidence="1" id="KW-0479">Metal-binding</keyword>
<reference evidence="5 6" key="1">
    <citation type="journal article" date="2013" name="BMC Genomics">
        <title>The miniature genome of a carnivorous plant Genlisea aurea contains a low number of genes and short non-coding sequences.</title>
        <authorList>
            <person name="Leushkin E.V."/>
            <person name="Sutormin R.A."/>
            <person name="Nabieva E.R."/>
            <person name="Penin A.A."/>
            <person name="Kondrashov A.S."/>
            <person name="Logacheva M.D."/>
        </authorList>
    </citation>
    <scope>NUCLEOTIDE SEQUENCE [LARGE SCALE GENOMIC DNA]</scope>
</reference>
<dbReference type="PROSITE" id="PS50103">
    <property type="entry name" value="ZF_C3H1"/>
    <property type="match status" value="1"/>
</dbReference>
<keyword evidence="1" id="KW-0862">Zinc</keyword>
<dbReference type="PANTHER" id="PTHR35323:SF5">
    <property type="entry name" value="ZINC FINGER CCCH DOMAIN-CONTAINING PROTEIN 62"/>
    <property type="match status" value="1"/>
</dbReference>
<keyword evidence="1" id="KW-0863">Zinc-finger</keyword>
<name>S8C6K6_9LAMI</name>
<dbReference type="InterPro" id="IPR056116">
    <property type="entry name" value="DUF7699"/>
</dbReference>
<dbReference type="InterPro" id="IPR000571">
    <property type="entry name" value="Znf_CCCH"/>
</dbReference>
<dbReference type="SUPFAM" id="SSF68906">
    <property type="entry name" value="SAP domain"/>
    <property type="match status" value="1"/>
</dbReference>
<evidence type="ECO:0000256" key="2">
    <source>
        <dbReference type="SAM" id="MobiDB-lite"/>
    </source>
</evidence>
<dbReference type="GO" id="GO:0008270">
    <property type="term" value="F:zinc ion binding"/>
    <property type="evidence" value="ECO:0007669"/>
    <property type="project" value="UniProtKB-KW"/>
</dbReference>
<dbReference type="InterPro" id="IPR003034">
    <property type="entry name" value="SAP_dom"/>
</dbReference>
<dbReference type="EMBL" id="AUSU01006166">
    <property type="protein sequence ID" value="EPS62410.1"/>
    <property type="molecule type" value="Genomic_DNA"/>
</dbReference>